<evidence type="ECO:0000259" key="3">
    <source>
        <dbReference type="Pfam" id="PF05368"/>
    </source>
</evidence>
<dbReference type="PANTHER" id="PTHR42748">
    <property type="entry name" value="NITROGEN METABOLITE REPRESSION PROTEIN NMRA FAMILY MEMBER"/>
    <property type="match status" value="1"/>
</dbReference>
<dbReference type="SUPFAM" id="SSF51735">
    <property type="entry name" value="NAD(P)-binding Rossmann-fold domains"/>
    <property type="match status" value="1"/>
</dbReference>
<sequence length="328" mass="36286">MSLKTVVVVGATGLQGRSVVAEFLKYPNDYRVRGLTRDPSKPAALALSANGVDVQAADLNAGQEALEKVFEGANIIFALTDFWAPGSKVIEIAQGKALADAAAAIPSLKHFVWSALPDPMEVSQGRFYHVHHWKSKADVTDYIKTKKPDLWKKTTTVLFPNYFENCLTYPSNYLPKQVSGKLIREFPLSSKTNLPNVAISDTGKLVHAVVENRKSYLEKAIAFYAQALSEGEKLAQLAKELGVTFEYRKSTPGQFQQRLEDAGMIPELALDFTEQLLIFEYFGNIYASHDFVQATEIPGLSLKTWEEFIQENKEELPAKIASANAPSP</sequence>
<dbReference type="Gene3D" id="3.40.50.720">
    <property type="entry name" value="NAD(P)-binding Rossmann-like Domain"/>
    <property type="match status" value="1"/>
</dbReference>
<proteinExistence type="inferred from homology"/>
<evidence type="ECO:0000313" key="5">
    <source>
        <dbReference type="Proteomes" id="UP000240493"/>
    </source>
</evidence>
<dbReference type="EMBL" id="KZ679265">
    <property type="protein sequence ID" value="PTB38653.1"/>
    <property type="molecule type" value="Genomic_DNA"/>
</dbReference>
<dbReference type="GO" id="GO:0005634">
    <property type="term" value="C:nucleus"/>
    <property type="evidence" value="ECO:0007669"/>
    <property type="project" value="TreeGrafter"/>
</dbReference>
<name>A0A2T3Z1G8_TRIA4</name>
<dbReference type="AlphaFoldDB" id="A0A2T3Z1G8"/>
<evidence type="ECO:0000256" key="1">
    <source>
        <dbReference type="ARBA" id="ARBA00006328"/>
    </source>
</evidence>
<dbReference type="InterPro" id="IPR036291">
    <property type="entry name" value="NAD(P)-bd_dom_sf"/>
</dbReference>
<dbReference type="InterPro" id="IPR051164">
    <property type="entry name" value="NmrA-like_oxidored"/>
</dbReference>
<accession>A0A2T3Z1G8</accession>
<comment type="similarity">
    <text evidence="1">Belongs to the NmrA-type oxidoreductase family.</text>
</comment>
<feature type="domain" description="NmrA-like" evidence="3">
    <location>
        <begin position="4"/>
        <end position="309"/>
    </location>
</feature>
<organism evidence="4 5">
    <name type="scientific">Trichoderma asperellum (strain ATCC 204424 / CBS 433.97 / NBRC 101777)</name>
    <dbReference type="NCBI Taxonomy" id="1042311"/>
    <lineage>
        <taxon>Eukaryota</taxon>
        <taxon>Fungi</taxon>
        <taxon>Dikarya</taxon>
        <taxon>Ascomycota</taxon>
        <taxon>Pezizomycotina</taxon>
        <taxon>Sordariomycetes</taxon>
        <taxon>Hypocreomycetidae</taxon>
        <taxon>Hypocreales</taxon>
        <taxon>Hypocreaceae</taxon>
        <taxon>Trichoderma</taxon>
    </lineage>
</organism>
<gene>
    <name evidence="4" type="ORF">M441DRAFT_91277</name>
</gene>
<dbReference type="Proteomes" id="UP000240493">
    <property type="component" value="Unassembled WGS sequence"/>
</dbReference>
<evidence type="ECO:0000313" key="4">
    <source>
        <dbReference type="EMBL" id="PTB38653.1"/>
    </source>
</evidence>
<evidence type="ECO:0000256" key="2">
    <source>
        <dbReference type="ARBA" id="ARBA00022857"/>
    </source>
</evidence>
<keyword evidence="5" id="KW-1185">Reference proteome</keyword>
<protein>
    <recommendedName>
        <fullName evidence="3">NmrA-like domain-containing protein</fullName>
    </recommendedName>
</protein>
<keyword evidence="2" id="KW-0521">NADP</keyword>
<dbReference type="InterPro" id="IPR008030">
    <property type="entry name" value="NmrA-like"/>
</dbReference>
<dbReference type="Gene3D" id="3.90.25.10">
    <property type="entry name" value="UDP-galactose 4-epimerase, domain 1"/>
    <property type="match status" value="1"/>
</dbReference>
<dbReference type="STRING" id="1042311.A0A2T3Z1G8"/>
<dbReference type="OrthoDB" id="300709at2759"/>
<reference evidence="4 5" key="1">
    <citation type="submission" date="2016-07" db="EMBL/GenBank/DDBJ databases">
        <title>Multiple horizontal gene transfer events from other fungi enriched the ability of initially mycotrophic Trichoderma (Ascomycota) to feed on dead plant biomass.</title>
        <authorList>
            <consortium name="DOE Joint Genome Institute"/>
            <person name="Aerts A."/>
            <person name="Atanasova L."/>
            <person name="Chenthamara K."/>
            <person name="Zhang J."/>
            <person name="Grujic M."/>
            <person name="Henrissat B."/>
            <person name="Kuo A."/>
            <person name="Salamov A."/>
            <person name="Lipzen A."/>
            <person name="Labutti K."/>
            <person name="Barry K."/>
            <person name="Miao Y."/>
            <person name="Rahimi M.J."/>
            <person name="Shen Q."/>
            <person name="Grigoriev I.V."/>
            <person name="Kubicek C.P."/>
            <person name="Druzhinina I.S."/>
        </authorList>
    </citation>
    <scope>NUCLEOTIDE SEQUENCE [LARGE SCALE GENOMIC DNA]</scope>
    <source>
        <strain evidence="4 5">CBS 433.97</strain>
    </source>
</reference>
<dbReference type="PANTHER" id="PTHR42748:SF31">
    <property type="entry name" value="NMRA-LIKE DOMAIN-CONTAINING PROTEIN-RELATED"/>
    <property type="match status" value="1"/>
</dbReference>
<dbReference type="Pfam" id="PF05368">
    <property type="entry name" value="NmrA"/>
    <property type="match status" value="1"/>
</dbReference>